<dbReference type="InterPro" id="IPR001851">
    <property type="entry name" value="ABC_transp_permease"/>
</dbReference>
<feature type="transmembrane region" description="Helical" evidence="6">
    <location>
        <begin position="306"/>
        <end position="326"/>
    </location>
</feature>
<dbReference type="STRING" id="1121345.SAMN02745217_04551"/>
<keyword evidence="3 6" id="KW-0812">Transmembrane</keyword>
<keyword evidence="2" id="KW-1003">Cell membrane</keyword>
<proteinExistence type="predicted"/>
<gene>
    <name evidence="7" type="ORF">SAMN02745217_04551</name>
</gene>
<keyword evidence="7" id="KW-0762">Sugar transport</keyword>
<keyword evidence="7" id="KW-0813">Transport</keyword>
<keyword evidence="8" id="KW-1185">Reference proteome</keyword>
<sequence>MSKEAANKEVFLRMTKRDSISKRKAWAIRGIAVVLSLILCALIIVALTNDNPFQVYLGIIDGAVGRKRRFWVTVRETMVLLIIAVGLTPAFKMRFWNIGAEGQILMGGTATAAMMIYFGNAMPNWLLLLVIFIVSSLAGMLWGLLPAVFKAYYNTNETLFTLMLNYVAMQIVTFCIVFWENPAGSNTVGIINGATRKGWFRNIFGQQYVLNVIIVLIMTLAVYLYMKHSKQGYEIAVVGESQNTAKYAGINVKKVIIRTMMISGGICGLAGSIIVSGASHTISTSTAGGRGFTAIIVAWMSKFNPVAMLLVSAFLVFMQQGSIQIASQYGLNENASDIITGILLFFLIGCEFFINYKVEFRKSKKEVQ</sequence>
<evidence type="ECO:0000313" key="7">
    <source>
        <dbReference type="EMBL" id="SHO54112.1"/>
    </source>
</evidence>
<dbReference type="Proteomes" id="UP000184612">
    <property type="component" value="Unassembled WGS sequence"/>
</dbReference>
<dbReference type="RefSeq" id="WP_073591164.1">
    <property type="nucleotide sequence ID" value="NZ_FRFD01000017.1"/>
</dbReference>
<evidence type="ECO:0000313" key="8">
    <source>
        <dbReference type="Proteomes" id="UP000184612"/>
    </source>
</evidence>
<protein>
    <submittedName>
        <fullName evidence="7">Simple sugar transport system permease protein</fullName>
    </submittedName>
</protein>
<evidence type="ECO:0000256" key="3">
    <source>
        <dbReference type="ARBA" id="ARBA00022692"/>
    </source>
</evidence>
<name>A0A1M7YNB5_9FIRM</name>
<comment type="subcellular location">
    <subcellularLocation>
        <location evidence="1">Cell membrane</location>
        <topology evidence="1">Multi-pass membrane protein</topology>
    </subcellularLocation>
</comment>
<feature type="transmembrane region" description="Helical" evidence="6">
    <location>
        <begin position="338"/>
        <end position="356"/>
    </location>
</feature>
<dbReference type="EMBL" id="FRFD01000017">
    <property type="protein sequence ID" value="SHO54112.1"/>
    <property type="molecule type" value="Genomic_DNA"/>
</dbReference>
<feature type="transmembrane region" description="Helical" evidence="6">
    <location>
        <begin position="26"/>
        <end position="47"/>
    </location>
</feature>
<keyword evidence="5 6" id="KW-0472">Membrane</keyword>
<dbReference type="GO" id="GO:0005886">
    <property type="term" value="C:plasma membrane"/>
    <property type="evidence" value="ECO:0007669"/>
    <property type="project" value="UniProtKB-SubCell"/>
</dbReference>
<evidence type="ECO:0000256" key="6">
    <source>
        <dbReference type="SAM" id="Phobius"/>
    </source>
</evidence>
<feature type="transmembrane region" description="Helical" evidence="6">
    <location>
        <begin position="103"/>
        <end position="119"/>
    </location>
</feature>
<organism evidence="7 8">
    <name type="scientific">Anaerocolumna xylanovorans DSM 12503</name>
    <dbReference type="NCBI Taxonomy" id="1121345"/>
    <lineage>
        <taxon>Bacteria</taxon>
        <taxon>Bacillati</taxon>
        <taxon>Bacillota</taxon>
        <taxon>Clostridia</taxon>
        <taxon>Lachnospirales</taxon>
        <taxon>Lachnospiraceae</taxon>
        <taxon>Anaerocolumna</taxon>
    </lineage>
</organism>
<feature type="transmembrane region" description="Helical" evidence="6">
    <location>
        <begin position="255"/>
        <end position="275"/>
    </location>
</feature>
<feature type="transmembrane region" description="Helical" evidence="6">
    <location>
        <begin position="70"/>
        <end position="91"/>
    </location>
</feature>
<dbReference type="OrthoDB" id="45037at2"/>
<keyword evidence="4 6" id="KW-1133">Transmembrane helix</keyword>
<accession>A0A1M7YNB5</accession>
<dbReference type="CDD" id="cd06580">
    <property type="entry name" value="TM_PBP1_transp_TpRbsC_like"/>
    <property type="match status" value="1"/>
</dbReference>
<evidence type="ECO:0000256" key="1">
    <source>
        <dbReference type="ARBA" id="ARBA00004651"/>
    </source>
</evidence>
<reference evidence="7 8" key="1">
    <citation type="submission" date="2016-12" db="EMBL/GenBank/DDBJ databases">
        <authorList>
            <person name="Song W.-J."/>
            <person name="Kurnit D.M."/>
        </authorList>
    </citation>
    <scope>NUCLEOTIDE SEQUENCE [LARGE SCALE GENOMIC DNA]</scope>
    <source>
        <strain evidence="7 8">DSM 12503</strain>
    </source>
</reference>
<evidence type="ECO:0000256" key="2">
    <source>
        <dbReference type="ARBA" id="ARBA00022475"/>
    </source>
</evidence>
<dbReference type="GO" id="GO:0022857">
    <property type="term" value="F:transmembrane transporter activity"/>
    <property type="evidence" value="ECO:0007669"/>
    <property type="project" value="InterPro"/>
</dbReference>
<evidence type="ECO:0000256" key="5">
    <source>
        <dbReference type="ARBA" id="ARBA00023136"/>
    </source>
</evidence>
<evidence type="ECO:0000256" key="4">
    <source>
        <dbReference type="ARBA" id="ARBA00022989"/>
    </source>
</evidence>
<feature type="transmembrane region" description="Helical" evidence="6">
    <location>
        <begin position="125"/>
        <end position="147"/>
    </location>
</feature>
<feature type="transmembrane region" description="Helical" evidence="6">
    <location>
        <begin position="208"/>
        <end position="226"/>
    </location>
</feature>
<dbReference type="Pfam" id="PF02653">
    <property type="entry name" value="BPD_transp_2"/>
    <property type="match status" value="1"/>
</dbReference>
<dbReference type="PANTHER" id="PTHR47089">
    <property type="entry name" value="ABC TRANSPORTER, PERMEASE PROTEIN"/>
    <property type="match status" value="1"/>
</dbReference>
<dbReference type="PANTHER" id="PTHR47089:SF1">
    <property type="entry name" value="GUANOSINE ABC TRANSPORTER PERMEASE PROTEIN NUPP"/>
    <property type="match status" value="1"/>
</dbReference>
<feature type="transmembrane region" description="Helical" evidence="6">
    <location>
        <begin position="159"/>
        <end position="179"/>
    </location>
</feature>
<dbReference type="AlphaFoldDB" id="A0A1M7YNB5"/>